<sequence>MSKIMYISVEDAAQNWQISERSVRNYCSQGRVEGALLEGKTWKIPATAQKPKRKPRHSTVEETLLDCLRREKDSALKGGIYHKIQIDLTYNSNHIEGSKLTHDQTRYIFETKTLGVTDKAVKVDDIIETVNHFRCIDLIIEGAHTKLSESFIKQLHFILKSGTSDSQKSWFKVGEYKQLENEVGGSETTKPAEVAAAIKALLKEYNSKSNITFDDILDFHVRFESIHPFQDGNGRVGRLIMFKECLKHNIVPFIITEELKIYYYRGIKNWKDERGYLRDTCLTDQDAMKANLNYFGIKYK</sequence>
<feature type="binding site" evidence="2">
    <location>
        <begin position="231"/>
        <end position="238"/>
    </location>
    <ligand>
        <name>ATP</name>
        <dbReference type="ChEBI" id="CHEBI:30616"/>
    </ligand>
</feature>
<keyword evidence="2" id="KW-0547">Nucleotide-binding</keyword>
<reference evidence="5 6" key="1">
    <citation type="submission" date="2020-08" db="EMBL/GenBank/DDBJ databases">
        <title>Genomic Encyclopedia of Type Strains, Phase IV (KMG-IV): sequencing the most valuable type-strain genomes for metagenomic binning, comparative biology and taxonomic classification.</title>
        <authorList>
            <person name="Goeker M."/>
        </authorList>
    </citation>
    <scope>NUCLEOTIDE SEQUENCE [LARGE SCALE GENOMIC DNA]</scope>
    <source>
        <strain evidence="5 6">DSM 103462</strain>
    </source>
</reference>
<dbReference type="InterPro" id="IPR040198">
    <property type="entry name" value="Fido_containing"/>
</dbReference>
<feature type="site" description="Important for autoinhibition of adenylyltransferase activity" evidence="3">
    <location>
        <position position="96"/>
    </location>
</feature>
<evidence type="ECO:0000256" key="3">
    <source>
        <dbReference type="PIRSR" id="PIRSR640198-3"/>
    </source>
</evidence>
<proteinExistence type="predicted"/>
<gene>
    <name evidence="5" type="ORF">HNP76_002144</name>
</gene>
<name>A0A7W8GAA9_9SPIR</name>
<dbReference type="Proteomes" id="UP000518887">
    <property type="component" value="Unassembled WGS sequence"/>
</dbReference>
<dbReference type="RefSeq" id="WP_206173272.1">
    <property type="nucleotide sequence ID" value="NZ_CP031518.1"/>
</dbReference>
<feature type="active site" evidence="1">
    <location>
        <position position="227"/>
    </location>
</feature>
<comment type="caution">
    <text evidence="5">The sequence shown here is derived from an EMBL/GenBank/DDBJ whole genome shotgun (WGS) entry which is preliminary data.</text>
</comment>
<organism evidence="5 6">
    <name type="scientific">Treponema ruminis</name>
    <dbReference type="NCBI Taxonomy" id="744515"/>
    <lineage>
        <taxon>Bacteria</taxon>
        <taxon>Pseudomonadati</taxon>
        <taxon>Spirochaetota</taxon>
        <taxon>Spirochaetia</taxon>
        <taxon>Spirochaetales</taxon>
        <taxon>Treponemataceae</taxon>
        <taxon>Treponema</taxon>
    </lineage>
</organism>
<feature type="domain" description="Fido" evidence="4">
    <location>
        <begin position="147"/>
        <end position="298"/>
    </location>
</feature>
<dbReference type="Gene3D" id="1.10.3290.10">
    <property type="entry name" value="Fido-like domain"/>
    <property type="match status" value="1"/>
</dbReference>
<dbReference type="PANTHER" id="PTHR13504">
    <property type="entry name" value="FIDO DOMAIN-CONTAINING PROTEIN DDB_G0283145"/>
    <property type="match status" value="1"/>
</dbReference>
<dbReference type="GO" id="GO:0005524">
    <property type="term" value="F:ATP binding"/>
    <property type="evidence" value="ECO:0007669"/>
    <property type="project" value="UniProtKB-KW"/>
</dbReference>
<dbReference type="PANTHER" id="PTHR13504:SF38">
    <property type="entry name" value="FIDO DOMAIN-CONTAINING PROTEIN"/>
    <property type="match status" value="1"/>
</dbReference>
<accession>A0A7W8GAA9</accession>
<dbReference type="SUPFAM" id="SSF140931">
    <property type="entry name" value="Fic-like"/>
    <property type="match status" value="1"/>
</dbReference>
<keyword evidence="6" id="KW-1185">Reference proteome</keyword>
<dbReference type="Pfam" id="PF02661">
    <property type="entry name" value="Fic"/>
    <property type="match status" value="1"/>
</dbReference>
<dbReference type="AlphaFoldDB" id="A0A7W8GAA9"/>
<dbReference type="EMBL" id="JACHFQ010000006">
    <property type="protein sequence ID" value="MBB5226763.1"/>
    <property type="molecule type" value="Genomic_DNA"/>
</dbReference>
<dbReference type="InterPro" id="IPR036597">
    <property type="entry name" value="Fido-like_dom_sf"/>
</dbReference>
<dbReference type="InterPro" id="IPR003812">
    <property type="entry name" value="Fido"/>
</dbReference>
<keyword evidence="2" id="KW-0067">ATP-binding</keyword>
<evidence type="ECO:0000256" key="1">
    <source>
        <dbReference type="PIRSR" id="PIRSR640198-1"/>
    </source>
</evidence>
<evidence type="ECO:0000256" key="2">
    <source>
        <dbReference type="PIRSR" id="PIRSR640198-2"/>
    </source>
</evidence>
<evidence type="ECO:0000313" key="5">
    <source>
        <dbReference type="EMBL" id="MBB5226763.1"/>
    </source>
</evidence>
<protein>
    <submittedName>
        <fullName evidence="5">Fic family protein</fullName>
    </submittedName>
</protein>
<evidence type="ECO:0000259" key="4">
    <source>
        <dbReference type="PROSITE" id="PS51459"/>
    </source>
</evidence>
<feature type="binding site" evidence="2">
    <location>
        <begin position="263"/>
        <end position="264"/>
    </location>
    <ligand>
        <name>ATP</name>
        <dbReference type="ChEBI" id="CHEBI:30616"/>
    </ligand>
</feature>
<dbReference type="PROSITE" id="PS51459">
    <property type="entry name" value="FIDO"/>
    <property type="match status" value="1"/>
</dbReference>
<evidence type="ECO:0000313" key="6">
    <source>
        <dbReference type="Proteomes" id="UP000518887"/>
    </source>
</evidence>